<evidence type="ECO:0000313" key="1">
    <source>
        <dbReference type="EMBL" id="PWK16468.1"/>
    </source>
</evidence>
<dbReference type="AlphaFoldDB" id="A0A316DFT1"/>
<dbReference type="SUPFAM" id="SSF48452">
    <property type="entry name" value="TPR-like"/>
    <property type="match status" value="1"/>
</dbReference>
<comment type="caution">
    <text evidence="1">The sequence shown here is derived from an EMBL/GenBank/DDBJ whole genome shotgun (WGS) entry which is preliminary data.</text>
</comment>
<dbReference type="Gene3D" id="1.10.260.40">
    <property type="entry name" value="lambda repressor-like DNA-binding domains"/>
    <property type="match status" value="1"/>
</dbReference>
<proteinExistence type="predicted"/>
<dbReference type="InterPro" id="IPR001387">
    <property type="entry name" value="Cro/C1-type_HTH"/>
</dbReference>
<name>A0A316DFT1_9BACL</name>
<dbReference type="EMBL" id="QGGL01000001">
    <property type="protein sequence ID" value="PWK16468.1"/>
    <property type="molecule type" value="Genomic_DNA"/>
</dbReference>
<dbReference type="OrthoDB" id="2488002at2"/>
<evidence type="ECO:0000313" key="2">
    <source>
        <dbReference type="Proteomes" id="UP000245634"/>
    </source>
</evidence>
<dbReference type="Proteomes" id="UP000245634">
    <property type="component" value="Unassembled WGS sequence"/>
</dbReference>
<dbReference type="GO" id="GO:0003677">
    <property type="term" value="F:DNA binding"/>
    <property type="evidence" value="ECO:0007669"/>
    <property type="project" value="InterPro"/>
</dbReference>
<dbReference type="Gene3D" id="1.25.40.10">
    <property type="entry name" value="Tetratricopeptide repeat domain"/>
    <property type="match status" value="2"/>
</dbReference>
<gene>
    <name evidence="1" type="ORF">C7459_101332</name>
</gene>
<evidence type="ECO:0008006" key="3">
    <source>
        <dbReference type="Google" id="ProtNLM"/>
    </source>
</evidence>
<keyword evidence="2" id="KW-1185">Reference proteome</keyword>
<protein>
    <recommendedName>
        <fullName evidence="3">HTH cro/C1-type domain-containing protein</fullName>
    </recommendedName>
</protein>
<reference evidence="1 2" key="1">
    <citation type="submission" date="2018-05" db="EMBL/GenBank/DDBJ databases">
        <title>Genomic Encyclopedia of Type Strains, Phase IV (KMG-IV): sequencing the most valuable type-strain genomes for metagenomic binning, comparative biology and taxonomic classification.</title>
        <authorList>
            <person name="Goeker M."/>
        </authorList>
    </citation>
    <scope>NUCLEOTIDE SEQUENCE [LARGE SCALE GENOMIC DNA]</scope>
    <source>
        <strain evidence="1 2">DSM 18773</strain>
    </source>
</reference>
<sequence length="392" mass="45581">MITVDQKTRSQIPLGRRISEIMQEKGDAFTIRAFAQRLGMNRESMRKSLAGERPFSSEELEPIINGLGITQDRLKQIDTYEKERDLISTLEGKTRNKVTMERATRLANELAEVAIGATERGYSLNNLGRVQFLQRDYDGSHESWLKAMTYAKKVHEEYQDNRLLDFVTANLMLTYISQKEYSNIEEVLNTVEKAFPENPRVLGNVYYARMRVQADRGNLEIARKYGYRSQEHYEQTNDSNAIGKSLVNLVYIEYLNGEYKISARASMTAIKHLQENDDILAVAIMYCVKSLLKLEKYETALTLLEQHASLLEEYPTISSKVQIIYTILKNDPLYAIRVSEDSSQTLKIRAFACKCLFEFYAKRDDSESAMRYYKQERIYSRSKREFFDEEDF</sequence>
<dbReference type="CDD" id="cd00093">
    <property type="entry name" value="HTH_XRE"/>
    <property type="match status" value="1"/>
</dbReference>
<dbReference type="InterPro" id="IPR011990">
    <property type="entry name" value="TPR-like_helical_dom_sf"/>
</dbReference>
<organism evidence="1 2">
    <name type="scientific">Tumebacillus permanentifrigoris</name>
    <dbReference type="NCBI Taxonomy" id="378543"/>
    <lineage>
        <taxon>Bacteria</taxon>
        <taxon>Bacillati</taxon>
        <taxon>Bacillota</taxon>
        <taxon>Bacilli</taxon>
        <taxon>Bacillales</taxon>
        <taxon>Alicyclobacillaceae</taxon>
        <taxon>Tumebacillus</taxon>
    </lineage>
</organism>
<dbReference type="RefSeq" id="WP_109685581.1">
    <property type="nucleotide sequence ID" value="NZ_QGGL01000001.1"/>
</dbReference>
<accession>A0A316DFT1</accession>
<dbReference type="InterPro" id="IPR010982">
    <property type="entry name" value="Lambda_DNA-bd_dom_sf"/>
</dbReference>